<dbReference type="AlphaFoldDB" id="A0A0A8XMS4"/>
<proteinExistence type="predicted"/>
<name>A0A0A8XMS4_ARUDO</name>
<reference evidence="1" key="1">
    <citation type="submission" date="2014-09" db="EMBL/GenBank/DDBJ databases">
        <authorList>
            <person name="Magalhaes I.L.F."/>
            <person name="Oliveira U."/>
            <person name="Santos F.R."/>
            <person name="Vidigal T.H.D.A."/>
            <person name="Brescovit A.D."/>
            <person name="Santos A.J."/>
        </authorList>
    </citation>
    <scope>NUCLEOTIDE SEQUENCE</scope>
    <source>
        <tissue evidence="1">Shoot tissue taken approximately 20 cm above the soil surface</tissue>
    </source>
</reference>
<accession>A0A0A8XMS4</accession>
<protein>
    <submittedName>
        <fullName evidence="1">Uncharacterized protein</fullName>
    </submittedName>
</protein>
<reference evidence="1" key="2">
    <citation type="journal article" date="2015" name="Data Brief">
        <title>Shoot transcriptome of the giant reed, Arundo donax.</title>
        <authorList>
            <person name="Barrero R.A."/>
            <person name="Guerrero F.D."/>
            <person name="Moolhuijzen P."/>
            <person name="Goolsby J.A."/>
            <person name="Tidwell J."/>
            <person name="Bellgard S.E."/>
            <person name="Bellgard M.I."/>
        </authorList>
    </citation>
    <scope>NUCLEOTIDE SEQUENCE</scope>
    <source>
        <tissue evidence="1">Shoot tissue taken approximately 20 cm above the soil surface</tissue>
    </source>
</reference>
<dbReference type="EMBL" id="GBRH01283586">
    <property type="protein sequence ID" value="JAD14309.1"/>
    <property type="molecule type" value="Transcribed_RNA"/>
</dbReference>
<evidence type="ECO:0000313" key="1">
    <source>
        <dbReference type="EMBL" id="JAD14309.1"/>
    </source>
</evidence>
<organism evidence="1">
    <name type="scientific">Arundo donax</name>
    <name type="common">Giant reed</name>
    <name type="synonym">Donax arundinaceus</name>
    <dbReference type="NCBI Taxonomy" id="35708"/>
    <lineage>
        <taxon>Eukaryota</taxon>
        <taxon>Viridiplantae</taxon>
        <taxon>Streptophyta</taxon>
        <taxon>Embryophyta</taxon>
        <taxon>Tracheophyta</taxon>
        <taxon>Spermatophyta</taxon>
        <taxon>Magnoliopsida</taxon>
        <taxon>Liliopsida</taxon>
        <taxon>Poales</taxon>
        <taxon>Poaceae</taxon>
        <taxon>PACMAD clade</taxon>
        <taxon>Arundinoideae</taxon>
        <taxon>Arundineae</taxon>
        <taxon>Arundo</taxon>
    </lineage>
</organism>
<sequence>MNTLLVKKKYNQCKMNKLAYRGRRSGSFDSFTKILILFQITSSRRNHHQPYS</sequence>